<comment type="caution">
    <text evidence="1">The sequence shown here is derived from an EMBL/GenBank/DDBJ whole genome shotgun (WGS) entry which is preliminary data.</text>
</comment>
<dbReference type="EMBL" id="JAGGJU010000005">
    <property type="protein sequence ID" value="MBP1850597.1"/>
    <property type="molecule type" value="Genomic_DNA"/>
</dbReference>
<name>A0ABS4DY21_9HYPH</name>
<accession>A0ABS4DY21</accession>
<evidence type="ECO:0000313" key="2">
    <source>
        <dbReference type="Proteomes" id="UP000759443"/>
    </source>
</evidence>
<protein>
    <recommendedName>
        <fullName evidence="3">HAD family hydrolase</fullName>
    </recommendedName>
</protein>
<keyword evidence="2" id="KW-1185">Reference proteome</keyword>
<proteinExistence type="predicted"/>
<sequence length="217" mass="24309">MTADGQLADIRLGHRPLLVCDVDDVVLQFVQPFERYLVDRDLELVPRSFRLTGNIVSQRDGTAVEDSAVRSLLDTFYDEQEHWQVPAERAHAMLDGFSAEADVVFLTAMSPRYFDRRRRLLDRLGFSQPLIATEAPKGPLVAQLHGARSLPLAFVDDMVGNLISVGTHVADCLLVHLQPRSAIHRLAPATPPTAERADGWLQADRLIRRHFAVSRPD</sequence>
<organism evidence="1 2">
    <name type="scientific">Rhizobium halophytocola</name>
    <dbReference type="NCBI Taxonomy" id="735519"/>
    <lineage>
        <taxon>Bacteria</taxon>
        <taxon>Pseudomonadati</taxon>
        <taxon>Pseudomonadota</taxon>
        <taxon>Alphaproteobacteria</taxon>
        <taxon>Hyphomicrobiales</taxon>
        <taxon>Rhizobiaceae</taxon>
        <taxon>Rhizobium/Agrobacterium group</taxon>
        <taxon>Rhizobium</taxon>
    </lineage>
</organism>
<evidence type="ECO:0008006" key="3">
    <source>
        <dbReference type="Google" id="ProtNLM"/>
    </source>
</evidence>
<reference evidence="1 2" key="1">
    <citation type="submission" date="2021-03" db="EMBL/GenBank/DDBJ databases">
        <title>Genomic Encyclopedia of Type Strains, Phase IV (KMG-IV): sequencing the most valuable type-strain genomes for metagenomic binning, comparative biology and taxonomic classification.</title>
        <authorList>
            <person name="Goeker M."/>
        </authorList>
    </citation>
    <scope>NUCLEOTIDE SEQUENCE [LARGE SCALE GENOMIC DNA]</scope>
    <source>
        <strain evidence="1 2">DSM 21600</strain>
    </source>
</reference>
<dbReference type="RefSeq" id="WP_209944501.1">
    <property type="nucleotide sequence ID" value="NZ_JAGGJU010000005.1"/>
</dbReference>
<evidence type="ECO:0000313" key="1">
    <source>
        <dbReference type="EMBL" id="MBP1850597.1"/>
    </source>
</evidence>
<dbReference type="Proteomes" id="UP000759443">
    <property type="component" value="Unassembled WGS sequence"/>
</dbReference>
<gene>
    <name evidence="1" type="ORF">J2Z17_002034</name>
</gene>